<keyword evidence="1" id="KW-0812">Transmembrane</keyword>
<evidence type="ECO:0000256" key="1">
    <source>
        <dbReference type="SAM" id="Phobius"/>
    </source>
</evidence>
<keyword evidence="1" id="KW-0472">Membrane</keyword>
<reference evidence="3" key="1">
    <citation type="submission" date="2023-07" db="EMBL/GenBank/DDBJ databases">
        <title>Genomic characterization of faba bean (Vicia faba) microsymbionts in Mexican soils.</title>
        <authorList>
            <person name="Rivera Orduna F.N."/>
            <person name="Guevara-Luna J."/>
            <person name="Yan J."/>
            <person name="Arroyo-Herrera I."/>
            <person name="Li Y."/>
            <person name="Vasquez-Murrieta M.S."/>
            <person name="Wang E.T."/>
        </authorList>
    </citation>
    <scope>NUCLEOTIDE SEQUENCE [LARGE SCALE GENOMIC DNA]</scope>
    <source>
        <strain evidence="3">CH6</strain>
    </source>
</reference>
<keyword evidence="3" id="KW-1185">Reference proteome</keyword>
<evidence type="ECO:0000313" key="3">
    <source>
        <dbReference type="Proteomes" id="UP001269402"/>
    </source>
</evidence>
<dbReference type="Pfam" id="PF20619">
    <property type="entry name" value="DUF6804"/>
    <property type="match status" value="1"/>
</dbReference>
<dbReference type="InterPro" id="IPR046548">
    <property type="entry name" value="DUF6804"/>
</dbReference>
<organism evidence="2 3">
    <name type="scientific">Rhizobium redzepovicii</name>
    <dbReference type="NCBI Taxonomy" id="2867518"/>
    <lineage>
        <taxon>Bacteria</taxon>
        <taxon>Pseudomonadati</taxon>
        <taxon>Pseudomonadota</taxon>
        <taxon>Alphaproteobacteria</taxon>
        <taxon>Hyphomicrobiales</taxon>
        <taxon>Rhizobiaceae</taxon>
        <taxon>Rhizobium/Agrobacterium group</taxon>
        <taxon>Rhizobium</taxon>
    </lineage>
</organism>
<gene>
    <name evidence="2" type="ORF">RJJ37_33210</name>
</gene>
<dbReference type="EMBL" id="JAVLSH010000037">
    <property type="protein sequence ID" value="MDR9764409.1"/>
    <property type="molecule type" value="Genomic_DNA"/>
</dbReference>
<dbReference type="AlphaFoldDB" id="A0AAW8PBJ1"/>
<comment type="caution">
    <text evidence="2">The sequence shown here is derived from an EMBL/GenBank/DDBJ whole genome shotgun (WGS) entry which is preliminary data.</text>
</comment>
<feature type="transmembrane region" description="Helical" evidence="1">
    <location>
        <begin position="6"/>
        <end position="28"/>
    </location>
</feature>
<feature type="transmembrane region" description="Helical" evidence="1">
    <location>
        <begin position="49"/>
        <end position="71"/>
    </location>
</feature>
<dbReference type="Proteomes" id="UP001269402">
    <property type="component" value="Unassembled WGS sequence"/>
</dbReference>
<accession>A0AAW8PBJ1</accession>
<protein>
    <submittedName>
        <fullName evidence="2">Uncharacterized protein</fullName>
    </submittedName>
</protein>
<name>A0AAW8PBJ1_9HYPH</name>
<proteinExistence type="predicted"/>
<dbReference type="RefSeq" id="WP_310808954.1">
    <property type="nucleotide sequence ID" value="NZ_JAVLSH010000037.1"/>
</dbReference>
<sequence length="112" mass="12835">MRNNLILVPVALLFVALLPLPYGYYPFLRLVIASSAIYLAWRDYKKKDAFNGWSLILSMVALLFNPLIPVYLDRGSWFVIDIAVAGIFAMRWHVSADGDNEENPRVREPLHD</sequence>
<keyword evidence="1" id="KW-1133">Transmembrane helix</keyword>
<evidence type="ECO:0000313" key="2">
    <source>
        <dbReference type="EMBL" id="MDR9764409.1"/>
    </source>
</evidence>